<dbReference type="InterPro" id="IPR016162">
    <property type="entry name" value="Ald_DH_N"/>
</dbReference>
<gene>
    <name evidence="1" type="ORF">EZS28_054818</name>
</gene>
<name>A0A5J4QEX7_9EUKA</name>
<dbReference type="SUPFAM" id="SSF53720">
    <property type="entry name" value="ALDH-like"/>
    <property type="match status" value="1"/>
</dbReference>
<feature type="non-terminal residue" evidence="1">
    <location>
        <position position="87"/>
    </location>
</feature>
<dbReference type="InterPro" id="IPR016161">
    <property type="entry name" value="Ald_DH/histidinol_DH"/>
</dbReference>
<evidence type="ECO:0000313" key="2">
    <source>
        <dbReference type="Proteomes" id="UP000324800"/>
    </source>
</evidence>
<dbReference type="Gene3D" id="3.40.605.10">
    <property type="entry name" value="Aldehyde Dehydrogenase, Chain A, domain 1"/>
    <property type="match status" value="1"/>
</dbReference>
<dbReference type="OrthoDB" id="310895at2759"/>
<sequence length="87" mass="9646">MLANTVDVQAVLQRSKLGFITWNNNTPVERQHFLYAVARHVQKHAGLIGSVEALDSTRLSREVRSNDPALLARALYVASSASNQENE</sequence>
<evidence type="ECO:0000313" key="1">
    <source>
        <dbReference type="EMBL" id="KAA6319431.1"/>
    </source>
</evidence>
<dbReference type="EMBL" id="SNRW01045881">
    <property type="protein sequence ID" value="KAA6319431.1"/>
    <property type="molecule type" value="Genomic_DNA"/>
</dbReference>
<dbReference type="GO" id="GO:0016491">
    <property type="term" value="F:oxidoreductase activity"/>
    <property type="evidence" value="ECO:0007669"/>
    <property type="project" value="InterPro"/>
</dbReference>
<proteinExistence type="predicted"/>
<dbReference type="AlphaFoldDB" id="A0A5J4QEX7"/>
<accession>A0A5J4QEX7</accession>
<protein>
    <recommendedName>
        <fullName evidence="3">Aldehyde dehydrogenase domain-containing protein</fullName>
    </recommendedName>
</protein>
<dbReference type="Proteomes" id="UP000324800">
    <property type="component" value="Unassembled WGS sequence"/>
</dbReference>
<evidence type="ECO:0008006" key="3">
    <source>
        <dbReference type="Google" id="ProtNLM"/>
    </source>
</evidence>
<comment type="caution">
    <text evidence="1">The sequence shown here is derived from an EMBL/GenBank/DDBJ whole genome shotgun (WGS) entry which is preliminary data.</text>
</comment>
<organism evidence="1 2">
    <name type="scientific">Streblomastix strix</name>
    <dbReference type="NCBI Taxonomy" id="222440"/>
    <lineage>
        <taxon>Eukaryota</taxon>
        <taxon>Metamonada</taxon>
        <taxon>Preaxostyla</taxon>
        <taxon>Oxymonadida</taxon>
        <taxon>Streblomastigidae</taxon>
        <taxon>Streblomastix</taxon>
    </lineage>
</organism>
<reference evidence="1 2" key="1">
    <citation type="submission" date="2019-03" db="EMBL/GenBank/DDBJ databases">
        <title>Single cell metagenomics reveals metabolic interactions within the superorganism composed of flagellate Streblomastix strix and complex community of Bacteroidetes bacteria on its surface.</title>
        <authorList>
            <person name="Treitli S.C."/>
            <person name="Kolisko M."/>
            <person name="Husnik F."/>
            <person name="Keeling P."/>
            <person name="Hampl V."/>
        </authorList>
    </citation>
    <scope>NUCLEOTIDE SEQUENCE [LARGE SCALE GENOMIC DNA]</scope>
    <source>
        <strain evidence="1">ST1C</strain>
    </source>
</reference>